<evidence type="ECO:0000256" key="2">
    <source>
        <dbReference type="SAM" id="SignalP"/>
    </source>
</evidence>
<dbReference type="WBParaSite" id="PSAMB.scaffold2591size22369.g18349.t1">
    <property type="protein sequence ID" value="PSAMB.scaffold2591size22369.g18349.t1"/>
    <property type="gene ID" value="PSAMB.scaffold2591size22369.g18349"/>
</dbReference>
<feature type="signal peptide" evidence="2">
    <location>
        <begin position="1"/>
        <end position="21"/>
    </location>
</feature>
<sequence length="110" mass="12530">MTTPHISLFILLVSFVILSHQQEFRRQEGQTQTDYGAHPRETVPRQPAPRAKPIYIPGLNIPRPNNPNTQQNHEYQEGEYVEYIHDGSTDTDSYKETLGTSSGEIESFDA</sequence>
<name>A0A914VUK0_9BILA</name>
<keyword evidence="3" id="KW-1185">Reference proteome</keyword>
<accession>A0A914VUK0</accession>
<feature type="region of interest" description="Disordered" evidence="1">
    <location>
        <begin position="23"/>
        <end position="110"/>
    </location>
</feature>
<feature type="compositionally biased region" description="Basic and acidic residues" evidence="1">
    <location>
        <begin position="82"/>
        <end position="95"/>
    </location>
</feature>
<protein>
    <submittedName>
        <fullName evidence="4">Uncharacterized protein</fullName>
    </submittedName>
</protein>
<evidence type="ECO:0000313" key="4">
    <source>
        <dbReference type="WBParaSite" id="PSAMB.scaffold2591size22369.g18349.t1"/>
    </source>
</evidence>
<keyword evidence="2" id="KW-0732">Signal</keyword>
<organism evidence="3 4">
    <name type="scientific">Plectus sambesii</name>
    <dbReference type="NCBI Taxonomy" id="2011161"/>
    <lineage>
        <taxon>Eukaryota</taxon>
        <taxon>Metazoa</taxon>
        <taxon>Ecdysozoa</taxon>
        <taxon>Nematoda</taxon>
        <taxon>Chromadorea</taxon>
        <taxon>Plectida</taxon>
        <taxon>Plectina</taxon>
        <taxon>Plectoidea</taxon>
        <taxon>Plectidae</taxon>
        <taxon>Plectus</taxon>
    </lineage>
</organism>
<dbReference type="Proteomes" id="UP000887566">
    <property type="component" value="Unplaced"/>
</dbReference>
<evidence type="ECO:0000313" key="3">
    <source>
        <dbReference type="Proteomes" id="UP000887566"/>
    </source>
</evidence>
<reference evidence="4" key="1">
    <citation type="submission" date="2022-11" db="UniProtKB">
        <authorList>
            <consortium name="WormBaseParasite"/>
        </authorList>
    </citation>
    <scope>IDENTIFICATION</scope>
</reference>
<evidence type="ECO:0000256" key="1">
    <source>
        <dbReference type="SAM" id="MobiDB-lite"/>
    </source>
</evidence>
<feature type="chain" id="PRO_5037870476" evidence="2">
    <location>
        <begin position="22"/>
        <end position="110"/>
    </location>
</feature>
<dbReference type="AlphaFoldDB" id="A0A914VUK0"/>
<proteinExistence type="predicted"/>